<keyword evidence="9" id="KW-1185">Reference proteome</keyword>
<keyword evidence="3 5" id="KW-0175">Coiled coil</keyword>
<protein>
    <recommendedName>
        <fullName evidence="5">Flagellar hook-associated protein 2</fullName>
        <shortName evidence="5">HAP2</shortName>
    </recommendedName>
    <alternativeName>
        <fullName evidence="5">Flagellar cap protein</fullName>
    </alternativeName>
</protein>
<evidence type="ECO:0000313" key="9">
    <source>
        <dbReference type="Proteomes" id="UP001501594"/>
    </source>
</evidence>
<dbReference type="InterPro" id="IPR003481">
    <property type="entry name" value="FliD_N"/>
</dbReference>
<comment type="subcellular location">
    <subcellularLocation>
        <location evidence="5">Secreted</location>
    </subcellularLocation>
    <subcellularLocation>
        <location evidence="5">Bacterial flagellum</location>
    </subcellularLocation>
</comment>
<evidence type="ECO:0000259" key="6">
    <source>
        <dbReference type="Pfam" id="PF02465"/>
    </source>
</evidence>
<evidence type="ECO:0000256" key="1">
    <source>
        <dbReference type="ARBA" id="ARBA00009764"/>
    </source>
</evidence>
<comment type="similarity">
    <text evidence="1 5">Belongs to the FliD family.</text>
</comment>
<gene>
    <name evidence="8" type="primary">fliD</name>
    <name evidence="8" type="ORF">GCM10022256_19520</name>
</gene>
<evidence type="ECO:0000313" key="8">
    <source>
        <dbReference type="EMBL" id="GAA4266340.1"/>
    </source>
</evidence>
<evidence type="ECO:0000256" key="4">
    <source>
        <dbReference type="ARBA" id="ARBA00023143"/>
    </source>
</evidence>
<comment type="subunit">
    <text evidence="2 5">Homopentamer.</text>
</comment>
<feature type="domain" description="Flagellar hook-associated protein 2 N-terminal" evidence="6">
    <location>
        <begin position="14"/>
        <end position="108"/>
    </location>
</feature>
<feature type="domain" description="Flagellar hook-associated protein 2 C-terminal" evidence="7">
    <location>
        <begin position="225"/>
        <end position="450"/>
    </location>
</feature>
<keyword evidence="5" id="KW-0964">Secreted</keyword>
<keyword evidence="8" id="KW-0969">Cilium</keyword>
<comment type="caution">
    <text evidence="8">The sequence shown here is derived from an EMBL/GenBank/DDBJ whole genome shotgun (WGS) entry which is preliminary data.</text>
</comment>
<evidence type="ECO:0000256" key="3">
    <source>
        <dbReference type="ARBA" id="ARBA00023054"/>
    </source>
</evidence>
<dbReference type="RefSeq" id="WP_344795476.1">
    <property type="nucleotide sequence ID" value="NZ_BAABAU010000001.1"/>
</dbReference>
<organism evidence="8 9">
    <name type="scientific">Frondihabitans peucedani</name>
    <dbReference type="NCBI Taxonomy" id="598626"/>
    <lineage>
        <taxon>Bacteria</taxon>
        <taxon>Bacillati</taxon>
        <taxon>Actinomycetota</taxon>
        <taxon>Actinomycetes</taxon>
        <taxon>Micrococcales</taxon>
        <taxon>Microbacteriaceae</taxon>
        <taxon>Frondihabitans</taxon>
    </lineage>
</organism>
<comment type="function">
    <text evidence="5">Required for morphogenesis and for the elongation of the flagellar filament by facilitating polymerization of the flagellin monomers at the tip of growing filament. Forms a capping structure, which prevents flagellin subunits (transported through the central channel of the flagellum) from leaking out without polymerization at the distal end.</text>
</comment>
<name>A0ABP8E283_9MICO</name>
<dbReference type="InterPro" id="IPR010809">
    <property type="entry name" value="FliD_C"/>
</dbReference>
<dbReference type="EMBL" id="BAABAU010000001">
    <property type="protein sequence ID" value="GAA4266340.1"/>
    <property type="molecule type" value="Genomic_DNA"/>
</dbReference>
<dbReference type="InterPro" id="IPR040026">
    <property type="entry name" value="FliD"/>
</dbReference>
<evidence type="ECO:0000259" key="7">
    <source>
        <dbReference type="Pfam" id="PF07195"/>
    </source>
</evidence>
<evidence type="ECO:0000256" key="5">
    <source>
        <dbReference type="RuleBase" id="RU362066"/>
    </source>
</evidence>
<keyword evidence="4 5" id="KW-0975">Bacterial flagellum</keyword>
<dbReference type="PANTHER" id="PTHR30288:SF0">
    <property type="entry name" value="FLAGELLAR HOOK-ASSOCIATED PROTEIN 2"/>
    <property type="match status" value="1"/>
</dbReference>
<dbReference type="Proteomes" id="UP001501594">
    <property type="component" value="Unassembled WGS sequence"/>
</dbReference>
<dbReference type="PANTHER" id="PTHR30288">
    <property type="entry name" value="FLAGELLAR CAP/ASSEMBLY PROTEIN FLID"/>
    <property type="match status" value="1"/>
</dbReference>
<reference evidence="9" key="1">
    <citation type="journal article" date="2019" name="Int. J. Syst. Evol. Microbiol.">
        <title>The Global Catalogue of Microorganisms (GCM) 10K type strain sequencing project: providing services to taxonomists for standard genome sequencing and annotation.</title>
        <authorList>
            <consortium name="The Broad Institute Genomics Platform"/>
            <consortium name="The Broad Institute Genome Sequencing Center for Infectious Disease"/>
            <person name="Wu L."/>
            <person name="Ma J."/>
        </authorList>
    </citation>
    <scope>NUCLEOTIDE SEQUENCE [LARGE SCALE GENOMIC DNA]</scope>
    <source>
        <strain evidence="9">JCM 17442</strain>
    </source>
</reference>
<keyword evidence="8" id="KW-0966">Cell projection</keyword>
<accession>A0ABP8E283</accession>
<proteinExistence type="inferred from homology"/>
<dbReference type="Pfam" id="PF07195">
    <property type="entry name" value="FliD_C"/>
    <property type="match status" value="1"/>
</dbReference>
<evidence type="ECO:0000256" key="2">
    <source>
        <dbReference type="ARBA" id="ARBA00011255"/>
    </source>
</evidence>
<sequence length="470" mass="46677">MASTSGLGIDGLVSGLDTTSLINSLMTAEAQPQTLLKSKVTDTQTTITALQGLNGQIASLATLATSAKSPTALQLFSTQSSATNASATATASASPGSFDITVGRVAQSKVGVSAAMTAWPSAGSSTMPSVTIVDATGKSVDITPASSSIDAIVSAVNSSTAGVKALKVASGTDAQGVAQYRIQFSSTTSGAKGDFQVFSGTSADVTAGTATNMLTASGAAVIKPAQDASVTLYAGTAAEQTITSSTNTFSDLLPGVNVTVSKASADPTTISIAQDTAGASSVASGLVSALNGVLALIATKSAVVNSTDSSGNKVVSGGPFTGDSTVRGVNDQLVSAASMPINGRSPSEIGISISKDGNFEFDADKFASALAADPAGTQAMLSGLAGRVSDAATTASDKYSGQLTGVINGQQSIVTDLNKQVDEWSLRLTDRRAALEKQYATLETQLSTLNSQSSSLSSALAGLPSVYTGA</sequence>
<keyword evidence="8" id="KW-0282">Flagellum</keyword>
<dbReference type="Pfam" id="PF02465">
    <property type="entry name" value="FliD_N"/>
    <property type="match status" value="1"/>
</dbReference>
<feature type="coiled-coil region" evidence="5">
    <location>
        <begin position="425"/>
        <end position="452"/>
    </location>
</feature>